<comment type="caution">
    <text evidence="15">The sequence shown here is derived from an EMBL/GenBank/DDBJ whole genome shotgun (WGS) entry which is preliminary data.</text>
</comment>
<evidence type="ECO:0000259" key="14">
    <source>
        <dbReference type="PROSITE" id="PS50885"/>
    </source>
</evidence>
<evidence type="ECO:0000256" key="9">
    <source>
        <dbReference type="ARBA" id="ARBA00023012"/>
    </source>
</evidence>
<dbReference type="PROSITE" id="PS50885">
    <property type="entry name" value="HAMP"/>
    <property type="match status" value="1"/>
</dbReference>
<sequence length="765" mass="86575">MPRMASLLDTFRGRLIYKISIPVAFILFASIFLWSFYHLKYQRNSTIESLTTGAERVSNTIKLGLHYAMMLNSRDDIQAIVNNLSKLQEIRGVRIINKRGEVMFTSNPGQAHTVIPQRDMLCQTCHAYRPPLLAPSQGDAIYKDSVENGERVLRLVSPIQNEPGCSNNAACHDHRPEEKILGVLDLGFSLAEADTLMGESRQHTFYLAFIQFVVTFITLSLLFFVLIKRPINSIIRDARQLSTGKSIRRREHSPDEIGQLAQAIFGMGEELISKNNQISLQKNLYQDLFEGVPCIITVQDRDFRLLRFNKAFEDRFQARIGEFCYKAYKNRDSKCPDCPVEKTFITGLFHTTEESGCYRDGSKAHWIVNTAPIYDSEGNLVAAMEMCLDITERKELESEVKRSEKKYVDIFNNIPSAVFVLDQADFSIRDCNRSAVHIYGWEKSELTSMSFLDLFAAVEKQALIKAMKKGLDIDQAKHITKTGREFFVSVRTTHSEFNKRKVYLVAVSDISKRLETEQQLIQASKMATLGEMATGVAHEINQPLAVIQTSVDLIKRSLNRGSLPDEALLRRVTELVVAQVDRATKIIGHMREFGRKSEAHLDEVDLNTVLRRSFDFFSQQLALRTIDVAWELDEKLPAVRCEPNRMEQVFINFLINARDAIEDRAAREGRESPRRITLKTMHNQDYVTVRISDTGTGVPETLYTRIFEPFFTTKQVGKGTGLGLSISYGIVKEYGGAINVVNNEDGGASFFIRLPVAGDRAGGGE</sequence>
<dbReference type="SUPFAM" id="SSF47384">
    <property type="entry name" value="Homodimeric domain of signal transducing histidine kinase"/>
    <property type="match status" value="1"/>
</dbReference>
<evidence type="ECO:0000256" key="2">
    <source>
        <dbReference type="ARBA" id="ARBA00004370"/>
    </source>
</evidence>
<dbReference type="InterPro" id="IPR003594">
    <property type="entry name" value="HATPase_dom"/>
</dbReference>
<dbReference type="PRINTS" id="PR00344">
    <property type="entry name" value="BCTRLSENSOR"/>
</dbReference>
<dbReference type="SMART" id="SM00091">
    <property type="entry name" value="PAS"/>
    <property type="match status" value="1"/>
</dbReference>
<evidence type="ECO:0000256" key="1">
    <source>
        <dbReference type="ARBA" id="ARBA00000085"/>
    </source>
</evidence>
<organism evidence="15 16">
    <name type="scientific">Fundidesulfovibrio magnetotacticus</name>
    <dbReference type="NCBI Taxonomy" id="2730080"/>
    <lineage>
        <taxon>Bacteria</taxon>
        <taxon>Pseudomonadati</taxon>
        <taxon>Thermodesulfobacteriota</taxon>
        <taxon>Desulfovibrionia</taxon>
        <taxon>Desulfovibrionales</taxon>
        <taxon>Desulfovibrionaceae</taxon>
        <taxon>Fundidesulfovibrio</taxon>
    </lineage>
</organism>
<accession>A0A6V8LVS6</accession>
<evidence type="ECO:0000259" key="12">
    <source>
        <dbReference type="PROSITE" id="PS50112"/>
    </source>
</evidence>
<keyword evidence="4" id="KW-0597">Phosphoprotein</keyword>
<dbReference type="GO" id="GO:0005524">
    <property type="term" value="F:ATP binding"/>
    <property type="evidence" value="ECO:0007669"/>
    <property type="project" value="UniProtKB-KW"/>
</dbReference>
<protein>
    <recommendedName>
        <fullName evidence="3">histidine kinase</fullName>
        <ecNumber evidence="3">2.7.13.3</ecNumber>
    </recommendedName>
</protein>
<dbReference type="InterPro" id="IPR005467">
    <property type="entry name" value="His_kinase_dom"/>
</dbReference>
<gene>
    <name evidence="15" type="primary">kinE_2</name>
    <name evidence="15" type="ORF">NNJEOMEG_00180</name>
</gene>
<feature type="domain" description="Histidine kinase" evidence="11">
    <location>
        <begin position="535"/>
        <end position="758"/>
    </location>
</feature>
<dbReference type="CDD" id="cd06225">
    <property type="entry name" value="HAMP"/>
    <property type="match status" value="1"/>
</dbReference>
<dbReference type="PANTHER" id="PTHR43065:SF46">
    <property type="entry name" value="C4-DICARBOXYLATE TRANSPORT SENSOR PROTEIN DCTB"/>
    <property type="match status" value="1"/>
</dbReference>
<dbReference type="SMART" id="SM00388">
    <property type="entry name" value="HisKA"/>
    <property type="match status" value="1"/>
</dbReference>
<dbReference type="CDD" id="cd00130">
    <property type="entry name" value="PAS"/>
    <property type="match status" value="1"/>
</dbReference>
<dbReference type="CDD" id="cd00082">
    <property type="entry name" value="HisKA"/>
    <property type="match status" value="1"/>
</dbReference>
<dbReference type="InterPro" id="IPR004358">
    <property type="entry name" value="Sig_transdc_His_kin-like_C"/>
</dbReference>
<dbReference type="AlphaFoldDB" id="A0A6V8LVS6"/>
<keyword evidence="5 15" id="KW-0808">Transferase</keyword>
<feature type="domain" description="PAC" evidence="13">
    <location>
        <begin position="350"/>
        <end position="402"/>
    </location>
</feature>
<dbReference type="PROSITE" id="PS50109">
    <property type="entry name" value="HIS_KIN"/>
    <property type="match status" value="1"/>
</dbReference>
<dbReference type="InterPro" id="IPR035965">
    <property type="entry name" value="PAS-like_dom_sf"/>
</dbReference>
<evidence type="ECO:0000256" key="7">
    <source>
        <dbReference type="ARBA" id="ARBA00022777"/>
    </source>
</evidence>
<evidence type="ECO:0000256" key="4">
    <source>
        <dbReference type="ARBA" id="ARBA00022553"/>
    </source>
</evidence>
<feature type="transmembrane region" description="Helical" evidence="10">
    <location>
        <begin position="205"/>
        <end position="227"/>
    </location>
</feature>
<feature type="domain" description="HAMP" evidence="14">
    <location>
        <begin position="225"/>
        <end position="276"/>
    </location>
</feature>
<dbReference type="Gene3D" id="3.30.450.20">
    <property type="entry name" value="PAS domain"/>
    <property type="match status" value="2"/>
</dbReference>
<evidence type="ECO:0000313" key="15">
    <source>
        <dbReference type="EMBL" id="GFK92355.1"/>
    </source>
</evidence>
<dbReference type="SUPFAM" id="SSF55785">
    <property type="entry name" value="PYP-like sensor domain (PAS domain)"/>
    <property type="match status" value="2"/>
</dbReference>
<dbReference type="GO" id="GO:0016020">
    <property type="term" value="C:membrane"/>
    <property type="evidence" value="ECO:0007669"/>
    <property type="project" value="UniProtKB-SubCell"/>
</dbReference>
<keyword evidence="10" id="KW-0472">Membrane</keyword>
<comment type="catalytic activity">
    <reaction evidence="1">
        <text>ATP + protein L-histidine = ADP + protein N-phospho-L-histidine.</text>
        <dbReference type="EC" id="2.7.13.3"/>
    </reaction>
</comment>
<proteinExistence type="predicted"/>
<dbReference type="InterPro" id="IPR013767">
    <property type="entry name" value="PAS_fold"/>
</dbReference>
<comment type="subcellular location">
    <subcellularLocation>
        <location evidence="2">Membrane</location>
    </subcellularLocation>
</comment>
<feature type="domain" description="PAS" evidence="12">
    <location>
        <begin position="403"/>
        <end position="474"/>
    </location>
</feature>
<dbReference type="Proteomes" id="UP000494245">
    <property type="component" value="Unassembled WGS sequence"/>
</dbReference>
<dbReference type="InterPro" id="IPR013656">
    <property type="entry name" value="PAS_4"/>
</dbReference>
<dbReference type="Pfam" id="PF00989">
    <property type="entry name" value="PAS"/>
    <property type="match status" value="1"/>
</dbReference>
<dbReference type="EC" id="2.7.13.3" evidence="3"/>
<evidence type="ECO:0000259" key="11">
    <source>
        <dbReference type="PROSITE" id="PS50109"/>
    </source>
</evidence>
<dbReference type="EMBL" id="BLTE01000001">
    <property type="protein sequence ID" value="GFK92355.1"/>
    <property type="molecule type" value="Genomic_DNA"/>
</dbReference>
<reference evidence="15 16" key="1">
    <citation type="submission" date="2020-04" db="EMBL/GenBank/DDBJ databases">
        <authorList>
            <consortium name="Desulfovibrio sp. FSS-1 genome sequencing consortium"/>
            <person name="Shimoshige H."/>
            <person name="Kobayashi H."/>
            <person name="Maekawa T."/>
        </authorList>
    </citation>
    <scope>NUCLEOTIDE SEQUENCE [LARGE SCALE GENOMIC DNA]</scope>
    <source>
        <strain evidence="15 16">SIID29052-01</strain>
    </source>
</reference>
<dbReference type="SMART" id="SM00387">
    <property type="entry name" value="HATPase_c"/>
    <property type="match status" value="1"/>
</dbReference>
<keyword evidence="10" id="KW-0812">Transmembrane</keyword>
<evidence type="ECO:0000256" key="5">
    <source>
        <dbReference type="ARBA" id="ARBA00022679"/>
    </source>
</evidence>
<keyword evidence="16" id="KW-1185">Reference proteome</keyword>
<dbReference type="Pfam" id="PF00512">
    <property type="entry name" value="HisKA"/>
    <property type="match status" value="1"/>
</dbReference>
<dbReference type="Pfam" id="PF08448">
    <property type="entry name" value="PAS_4"/>
    <property type="match status" value="1"/>
</dbReference>
<name>A0A6V8LVS6_9BACT</name>
<dbReference type="InterPro" id="IPR003661">
    <property type="entry name" value="HisK_dim/P_dom"/>
</dbReference>
<dbReference type="InterPro" id="IPR003660">
    <property type="entry name" value="HAMP_dom"/>
</dbReference>
<dbReference type="Gene3D" id="6.10.340.10">
    <property type="match status" value="1"/>
</dbReference>
<dbReference type="RefSeq" id="WP_235956781.1">
    <property type="nucleotide sequence ID" value="NZ_BLTE01000001.1"/>
</dbReference>
<evidence type="ECO:0000256" key="8">
    <source>
        <dbReference type="ARBA" id="ARBA00022840"/>
    </source>
</evidence>
<keyword evidence="10" id="KW-1133">Transmembrane helix</keyword>
<dbReference type="PROSITE" id="PS50113">
    <property type="entry name" value="PAC"/>
    <property type="match status" value="1"/>
</dbReference>
<reference evidence="15 16" key="2">
    <citation type="submission" date="2020-05" db="EMBL/GenBank/DDBJ databases">
        <title>Draft genome sequence of Desulfovibrio sp. strainFSS-1.</title>
        <authorList>
            <person name="Shimoshige H."/>
            <person name="Kobayashi H."/>
            <person name="Maekawa T."/>
        </authorList>
    </citation>
    <scope>NUCLEOTIDE SEQUENCE [LARGE SCALE GENOMIC DNA]</scope>
    <source>
        <strain evidence="15 16">SIID29052-01</strain>
    </source>
</reference>
<evidence type="ECO:0000256" key="10">
    <source>
        <dbReference type="SAM" id="Phobius"/>
    </source>
</evidence>
<keyword evidence="9" id="KW-0902">Two-component regulatory system</keyword>
<dbReference type="NCBIfam" id="TIGR00229">
    <property type="entry name" value="sensory_box"/>
    <property type="match status" value="1"/>
</dbReference>
<keyword evidence="6" id="KW-0547">Nucleotide-binding</keyword>
<dbReference type="InterPro" id="IPR000014">
    <property type="entry name" value="PAS"/>
</dbReference>
<dbReference type="PANTHER" id="PTHR43065">
    <property type="entry name" value="SENSOR HISTIDINE KINASE"/>
    <property type="match status" value="1"/>
</dbReference>
<evidence type="ECO:0000256" key="3">
    <source>
        <dbReference type="ARBA" id="ARBA00012438"/>
    </source>
</evidence>
<dbReference type="GO" id="GO:0000155">
    <property type="term" value="F:phosphorelay sensor kinase activity"/>
    <property type="evidence" value="ECO:0007669"/>
    <property type="project" value="InterPro"/>
</dbReference>
<dbReference type="InterPro" id="IPR036890">
    <property type="entry name" value="HATPase_C_sf"/>
</dbReference>
<evidence type="ECO:0000259" key="13">
    <source>
        <dbReference type="PROSITE" id="PS50113"/>
    </source>
</evidence>
<dbReference type="Gene3D" id="3.30.450.290">
    <property type="match status" value="1"/>
</dbReference>
<evidence type="ECO:0000313" key="16">
    <source>
        <dbReference type="Proteomes" id="UP000494245"/>
    </source>
</evidence>
<dbReference type="SUPFAM" id="SSF55874">
    <property type="entry name" value="ATPase domain of HSP90 chaperone/DNA topoisomerase II/histidine kinase"/>
    <property type="match status" value="1"/>
</dbReference>
<dbReference type="PROSITE" id="PS50112">
    <property type="entry name" value="PAS"/>
    <property type="match status" value="1"/>
</dbReference>
<feature type="transmembrane region" description="Helical" evidence="10">
    <location>
        <begin position="15"/>
        <end position="37"/>
    </location>
</feature>
<dbReference type="Gene3D" id="1.10.287.130">
    <property type="match status" value="1"/>
</dbReference>
<keyword evidence="8" id="KW-0067">ATP-binding</keyword>
<dbReference type="InterPro" id="IPR036097">
    <property type="entry name" value="HisK_dim/P_sf"/>
</dbReference>
<evidence type="ECO:0000256" key="6">
    <source>
        <dbReference type="ARBA" id="ARBA00022741"/>
    </source>
</evidence>
<dbReference type="InterPro" id="IPR000700">
    <property type="entry name" value="PAS-assoc_C"/>
</dbReference>
<dbReference type="Gene3D" id="3.30.565.10">
    <property type="entry name" value="Histidine kinase-like ATPase, C-terminal domain"/>
    <property type="match status" value="1"/>
</dbReference>
<keyword evidence="7 15" id="KW-0418">Kinase</keyword>
<dbReference type="Pfam" id="PF02518">
    <property type="entry name" value="HATPase_c"/>
    <property type="match status" value="1"/>
</dbReference>